<dbReference type="Proteomes" id="UP000001055">
    <property type="component" value="Unassembled WGS sequence"/>
</dbReference>
<organism evidence="1 2">
    <name type="scientific">Phaeosphaeria nodorum (strain SN15 / ATCC MYA-4574 / FGSC 10173)</name>
    <name type="common">Glume blotch fungus</name>
    <name type="synonym">Parastagonospora nodorum</name>
    <dbReference type="NCBI Taxonomy" id="321614"/>
    <lineage>
        <taxon>Eukaryota</taxon>
        <taxon>Fungi</taxon>
        <taxon>Dikarya</taxon>
        <taxon>Ascomycota</taxon>
        <taxon>Pezizomycotina</taxon>
        <taxon>Dothideomycetes</taxon>
        <taxon>Pleosporomycetidae</taxon>
        <taxon>Pleosporales</taxon>
        <taxon>Pleosporineae</taxon>
        <taxon>Phaeosphaeriaceae</taxon>
        <taxon>Parastagonospora</taxon>
    </lineage>
</organism>
<sequence length="378" mass="43903">MQDPEISVEGRQFLSSKWWTRGWTLQELIAPRVVKFFGHDEKQQWKQLGKKSTLLQLIVYRTPIDRKVLEGSDVRSCSVANRMSWAAERETTRVEDRAYSLLGIFGVNMPLLYGEGERSFIRLQSDDQTLFAWELEKRSGALGRMPCGPLATSPFQFQTIFMRQELEHSVQFWSQKVVKFRINEEDGKRPFDRPFFDPELFASSKFDDGWEEYFLPPNCNSGSIIFPTQGYHLIILYSINSENLERFNYEVICALTSGQSKDISVSKSRRIFQQWIKAPPVAIQDIMTFDTTIPLSRQYIFESVFDMNSSDANRVLQCDTKKALCDFHNSSAPFRLLSSNLGLPRYRSMKARTNTQYFRDQCTTLLSMDLYSGYKARV</sequence>
<dbReference type="AlphaFoldDB" id="Q0TZ27"/>
<dbReference type="VEuPathDB" id="FungiDB:JI435_151580"/>
<dbReference type="eggNOG" id="KOG4177">
    <property type="taxonomic scope" value="Eukaryota"/>
</dbReference>
<name>Q0TZ27_PHANO</name>
<evidence type="ECO:0000313" key="2">
    <source>
        <dbReference type="Proteomes" id="UP000001055"/>
    </source>
</evidence>
<gene>
    <name evidence="1" type="ORF">SNOG_15158</name>
</gene>
<dbReference type="STRING" id="321614.Q0TZ27"/>
<protein>
    <recommendedName>
        <fullName evidence="3">Heterokaryon incompatibility domain-containing protein</fullName>
    </recommendedName>
</protein>
<dbReference type="EMBL" id="CH445360">
    <property type="protein sequence ID" value="EAT77383.2"/>
    <property type="molecule type" value="Genomic_DNA"/>
</dbReference>
<reference evidence="2" key="1">
    <citation type="journal article" date="2007" name="Plant Cell">
        <title>Dothideomycete-plant interactions illuminated by genome sequencing and EST analysis of the wheat pathogen Stagonospora nodorum.</title>
        <authorList>
            <person name="Hane J.K."/>
            <person name="Lowe R.G."/>
            <person name="Solomon P.S."/>
            <person name="Tan K.C."/>
            <person name="Schoch C.L."/>
            <person name="Spatafora J.W."/>
            <person name="Crous P.W."/>
            <person name="Kodira C."/>
            <person name="Birren B.W."/>
            <person name="Galagan J.E."/>
            <person name="Torriani S.F."/>
            <person name="McDonald B.A."/>
            <person name="Oliver R.P."/>
        </authorList>
    </citation>
    <scope>NUCLEOTIDE SEQUENCE [LARGE SCALE GENOMIC DNA]</scope>
    <source>
        <strain evidence="2">SN15 / ATCC MYA-4574 / FGSC 10173</strain>
    </source>
</reference>
<dbReference type="HOGENOM" id="CLU_731794_0_0_1"/>
<evidence type="ECO:0000313" key="1">
    <source>
        <dbReference type="EMBL" id="EAT77383.2"/>
    </source>
</evidence>
<dbReference type="GeneID" id="5982249"/>
<dbReference type="KEGG" id="pno:SNOG_15158"/>
<proteinExistence type="predicted"/>
<dbReference type="PANTHER" id="PTHR10622:SF10">
    <property type="entry name" value="HET DOMAIN-CONTAINING PROTEIN"/>
    <property type="match status" value="1"/>
</dbReference>
<dbReference type="PANTHER" id="PTHR10622">
    <property type="entry name" value="HET DOMAIN-CONTAINING PROTEIN"/>
    <property type="match status" value="1"/>
</dbReference>
<dbReference type="InParanoid" id="Q0TZ27"/>
<accession>Q0TZ27</accession>
<evidence type="ECO:0008006" key="3">
    <source>
        <dbReference type="Google" id="ProtNLM"/>
    </source>
</evidence>
<dbReference type="RefSeq" id="XP_001805321.1">
    <property type="nucleotide sequence ID" value="XM_001805269.1"/>
</dbReference>